<evidence type="ECO:0000256" key="3">
    <source>
        <dbReference type="ARBA" id="ARBA00022723"/>
    </source>
</evidence>
<protein>
    <recommendedName>
        <fullName evidence="7">Zinc finger PHD-type domain-containing protein</fullName>
    </recommendedName>
</protein>
<sequence>MCLYFYHATNTTAVMNFVERVNQKKTDFARKKSRCGWTTCPAWQSIGKLVRKKLPNQELKKHNKSSTASAKKQMMEVKPIACDNPSCKFEWFHFQCVGLQEEEDFVGEWFCPSCTLAP</sequence>
<keyword evidence="9" id="KW-1185">Reference proteome</keyword>
<keyword evidence="6" id="KW-0539">Nucleus</keyword>
<feature type="domain" description="Zinc finger PHD-type" evidence="7">
    <location>
        <begin position="39"/>
        <end position="115"/>
    </location>
</feature>
<dbReference type="InterPro" id="IPR001965">
    <property type="entry name" value="Znf_PHD"/>
</dbReference>
<dbReference type="Proteomes" id="UP001159405">
    <property type="component" value="Unassembled WGS sequence"/>
</dbReference>
<evidence type="ECO:0000256" key="2">
    <source>
        <dbReference type="ARBA" id="ARBA00010210"/>
    </source>
</evidence>
<comment type="similarity">
    <text evidence="2">Belongs to the ING family.</text>
</comment>
<proteinExistence type="inferred from homology"/>
<evidence type="ECO:0000313" key="8">
    <source>
        <dbReference type="EMBL" id="CAH3158013.1"/>
    </source>
</evidence>
<dbReference type="PANTHER" id="PTHR10333">
    <property type="entry name" value="INHIBITOR OF GROWTH PROTEIN"/>
    <property type="match status" value="1"/>
</dbReference>
<evidence type="ECO:0000256" key="6">
    <source>
        <dbReference type="ARBA" id="ARBA00023242"/>
    </source>
</evidence>
<reference evidence="8 9" key="1">
    <citation type="submission" date="2022-05" db="EMBL/GenBank/DDBJ databases">
        <authorList>
            <consortium name="Genoscope - CEA"/>
            <person name="William W."/>
        </authorList>
    </citation>
    <scope>NUCLEOTIDE SEQUENCE [LARGE SCALE GENOMIC DNA]</scope>
</reference>
<dbReference type="InterPro" id="IPR013083">
    <property type="entry name" value="Znf_RING/FYVE/PHD"/>
</dbReference>
<dbReference type="InterPro" id="IPR011011">
    <property type="entry name" value="Znf_FYVE_PHD"/>
</dbReference>
<evidence type="ECO:0000259" key="7">
    <source>
        <dbReference type="SMART" id="SM00249"/>
    </source>
</evidence>
<evidence type="ECO:0000256" key="4">
    <source>
        <dbReference type="ARBA" id="ARBA00022771"/>
    </source>
</evidence>
<comment type="caution">
    <text evidence="8">The sequence shown here is derived from an EMBL/GenBank/DDBJ whole genome shotgun (WGS) entry which is preliminary data.</text>
</comment>
<name>A0ABN8QAK7_9CNID</name>
<dbReference type="SMART" id="SM00249">
    <property type="entry name" value="PHD"/>
    <property type="match status" value="1"/>
</dbReference>
<dbReference type="EMBL" id="CALNXK010000109">
    <property type="protein sequence ID" value="CAH3158013.1"/>
    <property type="molecule type" value="Genomic_DNA"/>
</dbReference>
<organism evidence="8 9">
    <name type="scientific">Porites lobata</name>
    <dbReference type="NCBI Taxonomy" id="104759"/>
    <lineage>
        <taxon>Eukaryota</taxon>
        <taxon>Metazoa</taxon>
        <taxon>Cnidaria</taxon>
        <taxon>Anthozoa</taxon>
        <taxon>Hexacorallia</taxon>
        <taxon>Scleractinia</taxon>
        <taxon>Fungiina</taxon>
        <taxon>Poritidae</taxon>
        <taxon>Porites</taxon>
    </lineage>
</organism>
<keyword evidence="4" id="KW-0863">Zinc-finger</keyword>
<dbReference type="SUPFAM" id="SSF57903">
    <property type="entry name" value="FYVE/PHD zinc finger"/>
    <property type="match status" value="1"/>
</dbReference>
<dbReference type="InterPro" id="IPR028651">
    <property type="entry name" value="ING_fam"/>
</dbReference>
<evidence type="ECO:0000256" key="5">
    <source>
        <dbReference type="ARBA" id="ARBA00022833"/>
    </source>
</evidence>
<accession>A0ABN8QAK7</accession>
<evidence type="ECO:0000256" key="1">
    <source>
        <dbReference type="ARBA" id="ARBA00004123"/>
    </source>
</evidence>
<gene>
    <name evidence="8" type="ORF">PLOB_00002517</name>
</gene>
<dbReference type="Gene3D" id="3.30.40.10">
    <property type="entry name" value="Zinc/RING finger domain, C3HC4 (zinc finger)"/>
    <property type="match status" value="1"/>
</dbReference>
<evidence type="ECO:0000313" key="9">
    <source>
        <dbReference type="Proteomes" id="UP001159405"/>
    </source>
</evidence>
<feature type="non-terminal residue" evidence="8">
    <location>
        <position position="118"/>
    </location>
</feature>
<keyword evidence="3" id="KW-0479">Metal-binding</keyword>
<keyword evidence="5" id="KW-0862">Zinc</keyword>
<comment type="subcellular location">
    <subcellularLocation>
        <location evidence="1">Nucleus</location>
    </subcellularLocation>
</comment>